<feature type="compositionally biased region" description="Basic and acidic residues" evidence="1">
    <location>
        <begin position="201"/>
        <end position="210"/>
    </location>
</feature>
<dbReference type="Proteomes" id="UP000887568">
    <property type="component" value="Unplaced"/>
</dbReference>
<evidence type="ECO:0000313" key="3">
    <source>
        <dbReference type="Proteomes" id="UP000887568"/>
    </source>
</evidence>
<dbReference type="GeneID" id="119741549"/>
<feature type="compositionally biased region" description="Basic residues" evidence="1">
    <location>
        <begin position="96"/>
        <end position="106"/>
    </location>
</feature>
<sequence length="278" mass="31045">MADYRARRRGRLSPENNGEADNLDTSPGSSSKLEVAGESRVAARRRDRAAAAGADAGSPGEADADSRGATGGAAGGGGRRLKDKKGTETSKSGRFAQRKTREKRRGTGVVVLQDEDTTNATANVKANTDYNEEITKKDDHNGTTNSYETPTHRRQATPIRDDESANGGSSEVSRIRSRRRHAREREEGSSTNSPSSPRSILRREVDGRSAEEWKRMYEREHRENRRLTRRLHESEERIARLEDEIQILTEDLEVVDEELDQSREENRALNKAMSQLRS</sequence>
<dbReference type="OrthoDB" id="10495026at2759"/>
<dbReference type="PANTHER" id="PTHR15093">
    <property type="entry name" value="PROSTATE APOPTOSIS RESPONSE PROTEIN PAR-4"/>
    <property type="match status" value="1"/>
</dbReference>
<evidence type="ECO:0000313" key="2">
    <source>
        <dbReference type="EnsemblMetazoa" id="XP_038073272.1"/>
    </source>
</evidence>
<dbReference type="GO" id="GO:0043065">
    <property type="term" value="P:positive regulation of apoptotic process"/>
    <property type="evidence" value="ECO:0007669"/>
    <property type="project" value="TreeGrafter"/>
</dbReference>
<dbReference type="RefSeq" id="XP_038073272.1">
    <property type="nucleotide sequence ID" value="XM_038217344.1"/>
</dbReference>
<dbReference type="AlphaFoldDB" id="A0A914BCW1"/>
<organism evidence="2 3">
    <name type="scientific">Patiria miniata</name>
    <name type="common">Bat star</name>
    <name type="synonym">Asterina miniata</name>
    <dbReference type="NCBI Taxonomy" id="46514"/>
    <lineage>
        <taxon>Eukaryota</taxon>
        <taxon>Metazoa</taxon>
        <taxon>Echinodermata</taxon>
        <taxon>Eleutherozoa</taxon>
        <taxon>Asterozoa</taxon>
        <taxon>Asteroidea</taxon>
        <taxon>Valvatacea</taxon>
        <taxon>Valvatida</taxon>
        <taxon>Asterinidae</taxon>
        <taxon>Patiria</taxon>
    </lineage>
</organism>
<accession>A0A914BCW1</accession>
<dbReference type="InterPro" id="IPR026117">
    <property type="entry name" value="Par-4"/>
</dbReference>
<feature type="region of interest" description="Disordered" evidence="1">
    <location>
        <begin position="257"/>
        <end position="278"/>
    </location>
</feature>
<feature type="region of interest" description="Disordered" evidence="1">
    <location>
        <begin position="1"/>
        <end position="210"/>
    </location>
</feature>
<feature type="compositionally biased region" description="Low complexity" evidence="1">
    <location>
        <begin position="118"/>
        <end position="128"/>
    </location>
</feature>
<proteinExistence type="predicted"/>
<feature type="compositionally biased region" description="Basic residues" evidence="1">
    <location>
        <begin position="1"/>
        <end position="11"/>
    </location>
</feature>
<dbReference type="EnsemblMetazoa" id="XM_038217344.1">
    <property type="protein sequence ID" value="XP_038073272.1"/>
    <property type="gene ID" value="LOC119741549"/>
</dbReference>
<evidence type="ECO:0008006" key="4">
    <source>
        <dbReference type="Google" id="ProtNLM"/>
    </source>
</evidence>
<feature type="compositionally biased region" description="Low complexity" evidence="1">
    <location>
        <begin position="189"/>
        <end position="199"/>
    </location>
</feature>
<keyword evidence="3" id="KW-1185">Reference proteome</keyword>
<feature type="compositionally biased region" description="Low complexity" evidence="1">
    <location>
        <begin position="50"/>
        <end position="61"/>
    </location>
</feature>
<feature type="compositionally biased region" description="Polar residues" evidence="1">
    <location>
        <begin position="23"/>
        <end position="32"/>
    </location>
</feature>
<dbReference type="OMA" id="NCIPLAR"/>
<dbReference type="GO" id="GO:0005737">
    <property type="term" value="C:cytoplasm"/>
    <property type="evidence" value="ECO:0007669"/>
    <property type="project" value="TreeGrafter"/>
</dbReference>
<protein>
    <recommendedName>
        <fullName evidence="4">PRKC apoptosis WT1 regulator protein</fullName>
    </recommendedName>
</protein>
<dbReference type="GO" id="GO:0006915">
    <property type="term" value="P:apoptotic process"/>
    <property type="evidence" value="ECO:0007669"/>
    <property type="project" value="InterPro"/>
</dbReference>
<dbReference type="PANTHER" id="PTHR15093:SF1">
    <property type="entry name" value="PRKC APOPTOSIS WT1 REGULATOR PROTEIN"/>
    <property type="match status" value="1"/>
</dbReference>
<evidence type="ECO:0000256" key="1">
    <source>
        <dbReference type="SAM" id="MobiDB-lite"/>
    </source>
</evidence>
<name>A0A914BCW1_PATMI</name>
<reference evidence="2" key="1">
    <citation type="submission" date="2022-11" db="UniProtKB">
        <authorList>
            <consortium name="EnsemblMetazoa"/>
        </authorList>
    </citation>
    <scope>IDENTIFICATION</scope>
</reference>
<feature type="compositionally biased region" description="Gly residues" evidence="1">
    <location>
        <begin position="69"/>
        <end position="78"/>
    </location>
</feature>